<proteinExistence type="predicted"/>
<gene>
    <name evidence="1" type="ORF">OPT61_g7736</name>
</gene>
<comment type="caution">
    <text evidence="1">The sequence shown here is derived from an EMBL/GenBank/DDBJ whole genome shotgun (WGS) entry which is preliminary data.</text>
</comment>
<evidence type="ECO:0000313" key="1">
    <source>
        <dbReference type="EMBL" id="KAJ8109054.1"/>
    </source>
</evidence>
<reference evidence="1" key="1">
    <citation type="submission" date="2022-11" db="EMBL/GenBank/DDBJ databases">
        <title>Genome Sequence of Boeremia exigua.</title>
        <authorList>
            <person name="Buettner E."/>
        </authorList>
    </citation>
    <scope>NUCLEOTIDE SEQUENCE</scope>
    <source>
        <strain evidence="1">CU02</strain>
    </source>
</reference>
<dbReference type="Proteomes" id="UP001153331">
    <property type="component" value="Unassembled WGS sequence"/>
</dbReference>
<evidence type="ECO:0000313" key="2">
    <source>
        <dbReference type="Proteomes" id="UP001153331"/>
    </source>
</evidence>
<dbReference type="EMBL" id="JAPHNI010000662">
    <property type="protein sequence ID" value="KAJ8109054.1"/>
    <property type="molecule type" value="Genomic_DNA"/>
</dbReference>
<protein>
    <submittedName>
        <fullName evidence="1">Uncharacterized protein</fullName>
    </submittedName>
</protein>
<sequence length="468" mass="50864">MRPSQVLSALLVVAATAQAQSLSFVVTATRRFSSIEDIDIQPTATETAVGAIETGRACAQVADTMSNSRLQFPSVEAELAYACLKSVPIDANAANQTVNSIKQMVEFQSTLTYLKDPPTGWPNEPVDLLAGLDDIASRVNDGSYTNEYDFENDIAALLIKAHDGHLAFNGNAYGGAFRWRRNLNIALISASRDGSAVPQVWSIRDYNASQSGYEPSPITQIDGQDVQEFLRAEADMNAYHDPDTRYQALFFMASAENYGLFTSPRFYPGPSTSVTYENGTTNEYLNVAVALQSDTWASISSPEDFYDVYITPPRSSSGMKAKKRDPNSLPLHLDNPRDHEIQGYNSIQHGSAPVNYPEPAIVHSADLVPLAGYFINTGEGEVGVFVVGTFNTESVAAAQEFQLVTQEFIAEAQSRGVSRVIIDVRQNGGGAPDPISLARPPGKRSVWRVDILMAVDDSSERASVCQPL</sequence>
<organism evidence="1 2">
    <name type="scientific">Boeremia exigua</name>
    <dbReference type="NCBI Taxonomy" id="749465"/>
    <lineage>
        <taxon>Eukaryota</taxon>
        <taxon>Fungi</taxon>
        <taxon>Dikarya</taxon>
        <taxon>Ascomycota</taxon>
        <taxon>Pezizomycotina</taxon>
        <taxon>Dothideomycetes</taxon>
        <taxon>Pleosporomycetidae</taxon>
        <taxon>Pleosporales</taxon>
        <taxon>Pleosporineae</taxon>
        <taxon>Didymellaceae</taxon>
        <taxon>Boeremia</taxon>
    </lineage>
</organism>
<name>A0ACC2I125_9PLEO</name>
<accession>A0ACC2I125</accession>
<keyword evidence="2" id="KW-1185">Reference proteome</keyword>